<keyword evidence="2" id="KW-1185">Reference proteome</keyword>
<name>A0ABY2BDM5_9ACTN</name>
<organism evidence="1 2">
    <name type="scientific">Kribbella orskensis</name>
    <dbReference type="NCBI Taxonomy" id="2512216"/>
    <lineage>
        <taxon>Bacteria</taxon>
        <taxon>Bacillati</taxon>
        <taxon>Actinomycetota</taxon>
        <taxon>Actinomycetes</taxon>
        <taxon>Propionibacteriales</taxon>
        <taxon>Kribbellaceae</taxon>
        <taxon>Kribbella</taxon>
    </lineage>
</organism>
<dbReference type="EMBL" id="SLWM01000015">
    <property type="protein sequence ID" value="TCO17149.1"/>
    <property type="molecule type" value="Genomic_DNA"/>
</dbReference>
<accession>A0ABY2BDM5</accession>
<dbReference type="Proteomes" id="UP000295818">
    <property type="component" value="Unassembled WGS sequence"/>
</dbReference>
<evidence type="ECO:0000313" key="2">
    <source>
        <dbReference type="Proteomes" id="UP000295818"/>
    </source>
</evidence>
<reference evidence="1 2" key="1">
    <citation type="journal article" date="2015" name="Stand. Genomic Sci.">
        <title>Genomic Encyclopedia of Bacterial and Archaeal Type Strains, Phase III: the genomes of soil and plant-associated and newly described type strains.</title>
        <authorList>
            <person name="Whitman W.B."/>
            <person name="Woyke T."/>
            <person name="Klenk H.P."/>
            <person name="Zhou Y."/>
            <person name="Lilburn T.G."/>
            <person name="Beck B.J."/>
            <person name="De Vos P."/>
            <person name="Vandamme P."/>
            <person name="Eisen J.A."/>
            <person name="Garrity G."/>
            <person name="Hugenholtz P."/>
            <person name="Kyrpides N.C."/>
        </authorList>
    </citation>
    <scope>NUCLEOTIDE SEQUENCE [LARGE SCALE GENOMIC DNA]</scope>
    <source>
        <strain evidence="1 2">VKM Ac-2538</strain>
    </source>
</reference>
<gene>
    <name evidence="1" type="ORF">EV644_115171</name>
</gene>
<protein>
    <submittedName>
        <fullName evidence="1">Uncharacterized protein</fullName>
    </submittedName>
</protein>
<sequence length="63" mass="6905">MPTDGHSIATAPPETKWLRKVGSVADKPQRVTTMACPESRMGGDFDDQTRLDLDRGVLLPLPQ</sequence>
<evidence type="ECO:0000313" key="1">
    <source>
        <dbReference type="EMBL" id="TCO17149.1"/>
    </source>
</evidence>
<proteinExistence type="predicted"/>
<comment type="caution">
    <text evidence="1">The sequence shown here is derived from an EMBL/GenBank/DDBJ whole genome shotgun (WGS) entry which is preliminary data.</text>
</comment>